<dbReference type="PANTHER" id="PTHR33067:SF9">
    <property type="entry name" value="RNA-DIRECTED DNA POLYMERASE"/>
    <property type="match status" value="1"/>
</dbReference>
<organism evidence="2 3">
    <name type="scientific">Arachis duranensis</name>
    <name type="common">Wild peanut</name>
    <dbReference type="NCBI Taxonomy" id="130453"/>
    <lineage>
        <taxon>Eukaryota</taxon>
        <taxon>Viridiplantae</taxon>
        <taxon>Streptophyta</taxon>
        <taxon>Embryophyta</taxon>
        <taxon>Tracheophyta</taxon>
        <taxon>Spermatophyta</taxon>
        <taxon>Magnoliopsida</taxon>
        <taxon>eudicotyledons</taxon>
        <taxon>Gunneridae</taxon>
        <taxon>Pentapetalae</taxon>
        <taxon>rosids</taxon>
        <taxon>fabids</taxon>
        <taxon>Fabales</taxon>
        <taxon>Fabaceae</taxon>
        <taxon>Papilionoideae</taxon>
        <taxon>50 kb inversion clade</taxon>
        <taxon>dalbergioids sensu lato</taxon>
        <taxon>Dalbergieae</taxon>
        <taxon>Pterocarpus clade</taxon>
        <taxon>Arachis</taxon>
    </lineage>
</organism>
<dbReference type="OrthoDB" id="1001300at2759"/>
<evidence type="ECO:0000313" key="2">
    <source>
        <dbReference type="Proteomes" id="UP000515211"/>
    </source>
</evidence>
<dbReference type="RefSeq" id="XP_015932835.1">
    <property type="nucleotide sequence ID" value="XM_016077349.1"/>
</dbReference>
<dbReference type="CDD" id="cd00303">
    <property type="entry name" value="retropepsin_like"/>
    <property type="match status" value="1"/>
</dbReference>
<protein>
    <submittedName>
        <fullName evidence="3">Uncharacterized protein LOC107459138</fullName>
    </submittedName>
</protein>
<dbReference type="InterPro" id="IPR021109">
    <property type="entry name" value="Peptidase_aspartic_dom_sf"/>
</dbReference>
<evidence type="ECO:0000256" key="1">
    <source>
        <dbReference type="SAM" id="MobiDB-lite"/>
    </source>
</evidence>
<dbReference type="GeneID" id="107459138"/>
<accession>A0A6P4B676</accession>
<feature type="compositionally biased region" description="Basic and acidic residues" evidence="1">
    <location>
        <begin position="76"/>
        <end position="97"/>
    </location>
</feature>
<reference evidence="2" key="1">
    <citation type="journal article" date="2016" name="Nat. Genet.">
        <title>The genome sequences of Arachis duranensis and Arachis ipaensis, the diploid ancestors of cultivated peanut.</title>
        <authorList>
            <person name="Bertioli D.J."/>
            <person name="Cannon S.B."/>
            <person name="Froenicke L."/>
            <person name="Huang G."/>
            <person name="Farmer A.D."/>
            <person name="Cannon E.K."/>
            <person name="Liu X."/>
            <person name="Gao D."/>
            <person name="Clevenger J."/>
            <person name="Dash S."/>
            <person name="Ren L."/>
            <person name="Moretzsohn M.C."/>
            <person name="Shirasawa K."/>
            <person name="Huang W."/>
            <person name="Vidigal B."/>
            <person name="Abernathy B."/>
            <person name="Chu Y."/>
            <person name="Niederhuth C.E."/>
            <person name="Umale P."/>
            <person name="Araujo A.C."/>
            <person name="Kozik A."/>
            <person name="Kim K.D."/>
            <person name="Burow M.D."/>
            <person name="Varshney R.K."/>
            <person name="Wang X."/>
            <person name="Zhang X."/>
            <person name="Barkley N."/>
            <person name="Guimaraes P.M."/>
            <person name="Isobe S."/>
            <person name="Guo B."/>
            <person name="Liao B."/>
            <person name="Stalker H.T."/>
            <person name="Schmitz R.J."/>
            <person name="Scheffler B.E."/>
            <person name="Leal-Bertioli S.C."/>
            <person name="Xun X."/>
            <person name="Jackson S.A."/>
            <person name="Michelmore R."/>
            <person name="Ozias-Akins P."/>
        </authorList>
    </citation>
    <scope>NUCLEOTIDE SEQUENCE [LARGE SCALE GENOMIC DNA]</scope>
    <source>
        <strain evidence="2">cv. V14167</strain>
    </source>
</reference>
<dbReference type="AlphaFoldDB" id="A0A6P4B676"/>
<gene>
    <name evidence="3" type="primary">LOC107459138</name>
</gene>
<dbReference type="Proteomes" id="UP000515211">
    <property type="component" value="Chromosome 7"/>
</dbReference>
<dbReference type="PANTHER" id="PTHR33067">
    <property type="entry name" value="RNA-DIRECTED DNA POLYMERASE-RELATED"/>
    <property type="match status" value="1"/>
</dbReference>
<name>A0A6P4B676_ARADU</name>
<proteinExistence type="predicted"/>
<evidence type="ECO:0000313" key="3">
    <source>
        <dbReference type="RefSeq" id="XP_015932835.1"/>
    </source>
</evidence>
<dbReference type="KEGG" id="adu:107459138"/>
<dbReference type="Gene3D" id="2.40.70.10">
    <property type="entry name" value="Acid Proteases"/>
    <property type="match status" value="1"/>
</dbReference>
<keyword evidence="2" id="KW-1185">Reference proteome</keyword>
<feature type="region of interest" description="Disordered" evidence="1">
    <location>
        <begin position="70"/>
        <end position="100"/>
    </location>
</feature>
<reference evidence="3" key="2">
    <citation type="submission" date="2025-08" db="UniProtKB">
        <authorList>
            <consortium name="RefSeq"/>
        </authorList>
    </citation>
    <scope>IDENTIFICATION</scope>
    <source>
        <tissue evidence="3">Whole plant</tissue>
    </source>
</reference>
<sequence length="305" mass="34029">METPTQSLSGLATIVSNLSKTTHSFMAETRSSIWNLEIQVGQLSKRILEAPSNTLPSNIEVNPKEECKAVTMEAEAEPKEAPATEELKENKAQKDTKSIPMHVPLEIKEPEEQHSPTLQEEPEDEQLAQFLAVLRRLQVNISFTELLEKKPPSMACLKHAISEKMALKGDETMVLTKECIALVQKKLPQKLPDPGSFLILCTIGTITFKKALCDLGSSIILRPFSVMRKLGIQEVQPIKISLEKTDKSLKRAYGMVENILIKVEDLYISVDFMILDTGDDRNDSIIFGRPFLATAKALIDVEKKS</sequence>